<accession>A0A1G8ZWH1</accession>
<protein>
    <recommendedName>
        <fullName evidence="3">Helix-hairpin-helix domain-containing protein</fullName>
    </recommendedName>
</protein>
<sequence>MTTLSQLRKAALGLPEVEEGTHFGMVAFSVRGKGFASVTKDGWVQLQMGGEGVDKALGAHPQGERLERAGKVIGFRVPLKAINGKDLNELVYVSWSHRAPKRLAAALAGAQKAAAAGPVGDLPSAIGKPATRALLGAGIESLEQVAGHSEAELLELHGMGPKAVRILQEAMTERGLTFRS</sequence>
<dbReference type="SUPFAM" id="SSF47789">
    <property type="entry name" value="C-terminal domain of RNA polymerase alpha subunit"/>
    <property type="match status" value="1"/>
</dbReference>
<name>A0A1G8ZWH1_9ACTN</name>
<proteinExistence type="predicted"/>
<evidence type="ECO:0000313" key="2">
    <source>
        <dbReference type="Proteomes" id="UP000199155"/>
    </source>
</evidence>
<dbReference type="EMBL" id="FNFF01000005">
    <property type="protein sequence ID" value="SDK19341.1"/>
    <property type="molecule type" value="Genomic_DNA"/>
</dbReference>
<organism evidence="1 2">
    <name type="scientific">Streptomyces indicus</name>
    <dbReference type="NCBI Taxonomy" id="417292"/>
    <lineage>
        <taxon>Bacteria</taxon>
        <taxon>Bacillati</taxon>
        <taxon>Actinomycetota</taxon>
        <taxon>Actinomycetes</taxon>
        <taxon>Kitasatosporales</taxon>
        <taxon>Streptomycetaceae</taxon>
        <taxon>Streptomyces</taxon>
    </lineage>
</organism>
<evidence type="ECO:0000313" key="1">
    <source>
        <dbReference type="EMBL" id="SDK19341.1"/>
    </source>
</evidence>
<gene>
    <name evidence="1" type="ORF">SAMN05421806_105228</name>
</gene>
<dbReference type="AlphaFoldDB" id="A0A1G8ZWH1"/>
<evidence type="ECO:0008006" key="3">
    <source>
        <dbReference type="Google" id="ProtNLM"/>
    </source>
</evidence>
<dbReference type="Proteomes" id="UP000199155">
    <property type="component" value="Unassembled WGS sequence"/>
</dbReference>
<reference evidence="1 2" key="1">
    <citation type="submission" date="2016-10" db="EMBL/GenBank/DDBJ databases">
        <authorList>
            <person name="de Groot N.N."/>
        </authorList>
    </citation>
    <scope>NUCLEOTIDE SEQUENCE [LARGE SCALE GENOMIC DNA]</scope>
    <source>
        <strain evidence="1 2">CGMCC 4.5727</strain>
    </source>
</reference>
<keyword evidence="2" id="KW-1185">Reference proteome</keyword>
<dbReference type="Gene3D" id="1.10.150.20">
    <property type="entry name" value="5' to 3' exonuclease, C-terminal subdomain"/>
    <property type="match status" value="1"/>
</dbReference>
<dbReference type="RefSeq" id="WP_093610436.1">
    <property type="nucleotide sequence ID" value="NZ_FNFF01000005.1"/>
</dbReference>
<dbReference type="OrthoDB" id="7950977at2"/>